<name>L1L9V9_THEEQ</name>
<evidence type="ECO:0000259" key="7">
    <source>
        <dbReference type="SMART" id="SM00363"/>
    </source>
</evidence>
<dbReference type="GO" id="GO:0019843">
    <property type="term" value="F:rRNA binding"/>
    <property type="evidence" value="ECO:0007669"/>
    <property type="project" value="UniProtKB-KW"/>
</dbReference>
<gene>
    <name evidence="8" type="ORF">BEWA_051010</name>
</gene>
<sequence>MVSCRRSKLKILKKFNLFGVSFYTTKFNLALNSVGKGSRDSFYCFFKSFVVAYNLLASKVNIDRFRERFMDVLKFFKTLKSRLDSILIRSGLFLTINQVRQSVSHGHVFVNSTVARTSAYIVRDLDVIHMGNISGNVFKLSLFYNSLFNVVSGDFLYSRVIKHVRSNSGVKELLVGATFRSYGLTVCVKSFKVKVNSKACLGGADFFV</sequence>
<dbReference type="GO" id="GO:0015935">
    <property type="term" value="C:small ribosomal subunit"/>
    <property type="evidence" value="ECO:0007669"/>
    <property type="project" value="TreeGrafter"/>
</dbReference>
<accession>L1L9V9</accession>
<dbReference type="SUPFAM" id="SSF55174">
    <property type="entry name" value="Alpha-L RNA-binding motif"/>
    <property type="match status" value="1"/>
</dbReference>
<dbReference type="InterPro" id="IPR002942">
    <property type="entry name" value="S4_RNA-bd"/>
</dbReference>
<comment type="similarity">
    <text evidence="1">Belongs to the universal ribosomal protein uS4 family.</text>
</comment>
<evidence type="ECO:0000256" key="4">
    <source>
        <dbReference type="ARBA" id="ARBA00022980"/>
    </source>
</evidence>
<dbReference type="EMBL" id="ACOU01000009">
    <property type="protein sequence ID" value="EKX71960.1"/>
    <property type="molecule type" value="Genomic_DNA"/>
</dbReference>
<dbReference type="PROSITE" id="PS50889">
    <property type="entry name" value="S4"/>
    <property type="match status" value="1"/>
</dbReference>
<evidence type="ECO:0000256" key="3">
    <source>
        <dbReference type="ARBA" id="ARBA00022884"/>
    </source>
</evidence>
<dbReference type="InterPro" id="IPR036986">
    <property type="entry name" value="S4_RNA-bd_sf"/>
</dbReference>
<evidence type="ECO:0000313" key="8">
    <source>
        <dbReference type="EMBL" id="EKX71960.1"/>
    </source>
</evidence>
<dbReference type="PANTHER" id="PTHR11831">
    <property type="entry name" value="30S 40S RIBOSOMAL PROTEIN"/>
    <property type="match status" value="1"/>
</dbReference>
<organism evidence="8 9">
    <name type="scientific">Theileria equi strain WA</name>
    <dbReference type="NCBI Taxonomy" id="1537102"/>
    <lineage>
        <taxon>Eukaryota</taxon>
        <taxon>Sar</taxon>
        <taxon>Alveolata</taxon>
        <taxon>Apicomplexa</taxon>
        <taxon>Aconoidasida</taxon>
        <taxon>Piroplasmida</taxon>
        <taxon>Theileriidae</taxon>
        <taxon>Theileria</taxon>
    </lineage>
</organism>
<dbReference type="Pfam" id="PF01479">
    <property type="entry name" value="S4"/>
    <property type="match status" value="1"/>
</dbReference>
<evidence type="ECO:0000256" key="5">
    <source>
        <dbReference type="ARBA" id="ARBA00023274"/>
    </source>
</evidence>
<dbReference type="InterPro" id="IPR022801">
    <property type="entry name" value="Ribosomal_uS4"/>
</dbReference>
<keyword evidence="9" id="KW-1185">Reference proteome</keyword>
<keyword evidence="4" id="KW-0689">Ribosomal protein</keyword>
<dbReference type="RefSeq" id="XP_025033553.1">
    <property type="nucleotide sequence ID" value="NW_004675960.1"/>
</dbReference>
<feature type="domain" description="RNA-binding S4" evidence="7">
    <location>
        <begin position="81"/>
        <end position="143"/>
    </location>
</feature>
<dbReference type="VEuPathDB" id="PiroplasmaDB:BEWA_051010"/>
<evidence type="ECO:0000256" key="6">
    <source>
        <dbReference type="PROSITE-ProRule" id="PRU00182"/>
    </source>
</evidence>
<dbReference type="STRING" id="1537102.L1L9V9"/>
<keyword evidence="2" id="KW-0699">rRNA-binding</keyword>
<dbReference type="PANTHER" id="PTHR11831:SF4">
    <property type="entry name" value="SMALL RIBOSOMAL SUBUNIT PROTEIN US4M"/>
    <property type="match status" value="1"/>
</dbReference>
<reference evidence="8 9" key="1">
    <citation type="journal article" date="2012" name="BMC Genomics">
        <title>Comparative genomic analysis and phylogenetic position of Theileria equi.</title>
        <authorList>
            <person name="Kappmeyer L.S."/>
            <person name="Thiagarajan M."/>
            <person name="Herndon D.R."/>
            <person name="Ramsay J.D."/>
            <person name="Caler E."/>
            <person name="Djikeng A."/>
            <person name="Gillespie J.J."/>
            <person name="Lau A.O."/>
            <person name="Roalson E.H."/>
            <person name="Silva J.C."/>
            <person name="Silva M.G."/>
            <person name="Suarez C.E."/>
            <person name="Ueti M.W."/>
            <person name="Nene V.M."/>
            <person name="Mealey R.H."/>
            <person name="Knowles D.P."/>
            <person name="Brayton K.A."/>
        </authorList>
    </citation>
    <scope>NUCLEOTIDE SEQUENCE [LARGE SCALE GENOMIC DNA]</scope>
    <source>
        <strain evidence="8 9">WA</strain>
    </source>
</reference>
<dbReference type="SMART" id="SM00363">
    <property type="entry name" value="S4"/>
    <property type="match status" value="1"/>
</dbReference>
<dbReference type="Gene3D" id="3.10.290.10">
    <property type="entry name" value="RNA-binding S4 domain"/>
    <property type="match status" value="1"/>
</dbReference>
<keyword evidence="3 6" id="KW-0694">RNA-binding</keyword>
<dbReference type="GO" id="GO:0003735">
    <property type="term" value="F:structural constituent of ribosome"/>
    <property type="evidence" value="ECO:0007669"/>
    <property type="project" value="TreeGrafter"/>
</dbReference>
<keyword evidence="5" id="KW-0687">Ribonucleoprotein</keyword>
<evidence type="ECO:0000256" key="2">
    <source>
        <dbReference type="ARBA" id="ARBA00022730"/>
    </source>
</evidence>
<dbReference type="Proteomes" id="UP000031512">
    <property type="component" value="Unassembled WGS sequence"/>
</dbReference>
<dbReference type="GeneID" id="15842113"/>
<evidence type="ECO:0000256" key="1">
    <source>
        <dbReference type="ARBA" id="ARBA00007465"/>
    </source>
</evidence>
<protein>
    <recommendedName>
        <fullName evidence="7">RNA-binding S4 domain-containing protein</fullName>
    </recommendedName>
</protein>
<dbReference type="GO" id="GO:0042274">
    <property type="term" value="P:ribosomal small subunit biogenesis"/>
    <property type="evidence" value="ECO:0007669"/>
    <property type="project" value="TreeGrafter"/>
</dbReference>
<evidence type="ECO:0000313" key="9">
    <source>
        <dbReference type="Proteomes" id="UP000031512"/>
    </source>
</evidence>
<dbReference type="OrthoDB" id="367253at2759"/>
<dbReference type="eggNOG" id="ENOG502QXME">
    <property type="taxonomic scope" value="Eukaryota"/>
</dbReference>
<comment type="caution">
    <text evidence="8">The sequence shown here is derived from an EMBL/GenBank/DDBJ whole genome shotgun (WGS) entry which is preliminary data.</text>
</comment>
<proteinExistence type="inferred from homology"/>
<dbReference type="CDD" id="cd00165">
    <property type="entry name" value="S4"/>
    <property type="match status" value="1"/>
</dbReference>
<dbReference type="AlphaFoldDB" id="L1L9V9"/>